<evidence type="ECO:0000313" key="4">
    <source>
        <dbReference type="Proteomes" id="UP001341840"/>
    </source>
</evidence>
<feature type="repeat" description="PPR" evidence="2">
    <location>
        <begin position="186"/>
        <end position="220"/>
    </location>
</feature>
<name>A0ABU6ULJ4_9FABA</name>
<keyword evidence="4" id="KW-1185">Reference proteome</keyword>
<dbReference type="PANTHER" id="PTHR47493">
    <property type="entry name" value="OS08G0520200 PROTEIN"/>
    <property type="match status" value="1"/>
</dbReference>
<comment type="caution">
    <text evidence="3">The sequence shown here is derived from an EMBL/GenBank/DDBJ whole genome shotgun (WGS) entry which is preliminary data.</text>
</comment>
<evidence type="ECO:0000256" key="2">
    <source>
        <dbReference type="PROSITE-ProRule" id="PRU00708"/>
    </source>
</evidence>
<evidence type="ECO:0008006" key="5">
    <source>
        <dbReference type="Google" id="ProtNLM"/>
    </source>
</evidence>
<gene>
    <name evidence="3" type="ORF">PIB30_055869</name>
</gene>
<reference evidence="3 4" key="1">
    <citation type="journal article" date="2023" name="Plants (Basel)">
        <title>Bridging the Gap: Combining Genomics and Transcriptomics Approaches to Understand Stylosanthes scabra, an Orphan Legume from the Brazilian Caatinga.</title>
        <authorList>
            <person name="Ferreira-Neto J.R.C."/>
            <person name="da Silva M.D."/>
            <person name="Binneck E."/>
            <person name="de Melo N.F."/>
            <person name="da Silva R.H."/>
            <person name="de Melo A.L.T.M."/>
            <person name="Pandolfi V."/>
            <person name="Bustamante F.O."/>
            <person name="Brasileiro-Vidal A.C."/>
            <person name="Benko-Iseppon A.M."/>
        </authorList>
    </citation>
    <scope>NUCLEOTIDE SEQUENCE [LARGE SCALE GENOMIC DNA]</scope>
    <source>
        <tissue evidence="3">Leaves</tissue>
    </source>
</reference>
<dbReference type="EMBL" id="JASCZI010121269">
    <property type="protein sequence ID" value="MED6160928.1"/>
    <property type="molecule type" value="Genomic_DNA"/>
</dbReference>
<protein>
    <recommendedName>
        <fullName evidence="5">Pentatricopeptide repeat-containing protein</fullName>
    </recommendedName>
</protein>
<dbReference type="Pfam" id="PF13812">
    <property type="entry name" value="PPR_3"/>
    <property type="match status" value="1"/>
</dbReference>
<organism evidence="3 4">
    <name type="scientific">Stylosanthes scabra</name>
    <dbReference type="NCBI Taxonomy" id="79078"/>
    <lineage>
        <taxon>Eukaryota</taxon>
        <taxon>Viridiplantae</taxon>
        <taxon>Streptophyta</taxon>
        <taxon>Embryophyta</taxon>
        <taxon>Tracheophyta</taxon>
        <taxon>Spermatophyta</taxon>
        <taxon>Magnoliopsida</taxon>
        <taxon>eudicotyledons</taxon>
        <taxon>Gunneridae</taxon>
        <taxon>Pentapetalae</taxon>
        <taxon>rosids</taxon>
        <taxon>fabids</taxon>
        <taxon>Fabales</taxon>
        <taxon>Fabaceae</taxon>
        <taxon>Papilionoideae</taxon>
        <taxon>50 kb inversion clade</taxon>
        <taxon>dalbergioids sensu lato</taxon>
        <taxon>Dalbergieae</taxon>
        <taxon>Pterocarpus clade</taxon>
        <taxon>Stylosanthes</taxon>
    </lineage>
</organism>
<dbReference type="Gene3D" id="1.25.40.10">
    <property type="entry name" value="Tetratricopeptide repeat domain"/>
    <property type="match status" value="2"/>
</dbReference>
<dbReference type="PROSITE" id="PS51375">
    <property type="entry name" value="PPR"/>
    <property type="match status" value="3"/>
</dbReference>
<keyword evidence="1" id="KW-0677">Repeat</keyword>
<evidence type="ECO:0000313" key="3">
    <source>
        <dbReference type="EMBL" id="MED6160928.1"/>
    </source>
</evidence>
<dbReference type="PANTHER" id="PTHR47493:SF3">
    <property type="entry name" value="PENTACOTRIPEPTIDE-REPEAT REGION OF PRORP DOMAIN-CONTAINING PROTEIN"/>
    <property type="match status" value="1"/>
</dbReference>
<feature type="repeat" description="PPR" evidence="2">
    <location>
        <begin position="221"/>
        <end position="255"/>
    </location>
</feature>
<feature type="repeat" description="PPR" evidence="2">
    <location>
        <begin position="147"/>
        <end position="185"/>
    </location>
</feature>
<dbReference type="InterPro" id="IPR002885">
    <property type="entry name" value="PPR_rpt"/>
</dbReference>
<proteinExistence type="predicted"/>
<dbReference type="Proteomes" id="UP001341840">
    <property type="component" value="Unassembled WGS sequence"/>
</dbReference>
<dbReference type="InterPro" id="IPR011990">
    <property type="entry name" value="TPR-like_helical_dom_sf"/>
</dbReference>
<accession>A0ABU6ULJ4</accession>
<sequence>MSSAATVRHYFHPNFFTNTIHTQTNTGNNKTISFFFKPFSKFQSLTTQARLASSIHPPSPPSTNDAALDSKHTTLLVETYHVHRGLGILLRKLDTKDGDPLRILAEDGDWPTEYFWAVVKFLKNASRFSEIFQVFDVWKNIEKSRINEFNYNKIISLLGEGGKMEGKFDEALRFLDEMKELDLEPDTETYDGLIRSYGKFKMYDEIGKCVKKMELDGCSPDHITYNILIQEYSRGGVLQRMEKIYQRMISKRMRLQSSTLIAMLGAYTTFGIVEKMQMFCRKLLNSKTWIGDDLIRKVAEVYIKNYMFFRLEDLGIDLRSTFGESDLVWCLRLLSYACLLSRKGMDIIVQEMRDAKVPWNVTTVNIIMLAYVKMRDFKRLRIFLSLFPMYRVKPDIVSFGVLFDANRIGFDGSGTLEAWRRMRYLHQVVDMETDSLVLTAFGKGDFLKSCEEMYSSLHPEYRERKTWTYHDLITLLSKSSGK</sequence>
<dbReference type="NCBIfam" id="TIGR00756">
    <property type="entry name" value="PPR"/>
    <property type="match status" value="3"/>
</dbReference>
<evidence type="ECO:0000256" key="1">
    <source>
        <dbReference type="ARBA" id="ARBA00022737"/>
    </source>
</evidence>